<evidence type="ECO:0000313" key="12">
    <source>
        <dbReference type="Proteomes" id="UP000030129"/>
    </source>
</evidence>
<dbReference type="InterPro" id="IPR011060">
    <property type="entry name" value="RibuloseP-bd_barrel"/>
</dbReference>
<comment type="caution">
    <text evidence="11">The sequence shown here is derived from an EMBL/GenBank/DDBJ whole genome shotgun (WGS) entry which is preliminary data.</text>
</comment>
<dbReference type="GO" id="GO:0000162">
    <property type="term" value="P:L-tryptophan biosynthetic process"/>
    <property type="evidence" value="ECO:0007669"/>
    <property type="project" value="UniProtKB-UniRule"/>
</dbReference>
<keyword evidence="12" id="KW-1185">Reference proteome</keyword>
<dbReference type="GO" id="GO:0004640">
    <property type="term" value="F:phosphoribosylanthranilate isomerase activity"/>
    <property type="evidence" value="ECO:0007669"/>
    <property type="project" value="UniProtKB-UniRule"/>
</dbReference>
<evidence type="ECO:0000256" key="5">
    <source>
        <dbReference type="ARBA" id="ARBA00022605"/>
    </source>
</evidence>
<dbReference type="CDD" id="cd00405">
    <property type="entry name" value="PRAI"/>
    <property type="match status" value="1"/>
</dbReference>
<dbReference type="InterPro" id="IPR013785">
    <property type="entry name" value="Aldolase_TIM"/>
</dbReference>
<feature type="domain" description="N-(5'phosphoribosyl) anthranilate isomerase (PRAI)" evidence="10">
    <location>
        <begin position="4"/>
        <end position="202"/>
    </location>
</feature>
<comment type="pathway">
    <text evidence="2 9">Amino-acid biosynthesis; L-tryptophan biosynthesis; L-tryptophan from chorismate: step 3/5.</text>
</comment>
<dbReference type="PANTHER" id="PTHR42894">
    <property type="entry name" value="N-(5'-PHOSPHORIBOSYL)ANTHRANILATE ISOMERASE"/>
    <property type="match status" value="1"/>
</dbReference>
<dbReference type="Pfam" id="PF00697">
    <property type="entry name" value="PRAI"/>
    <property type="match status" value="1"/>
</dbReference>
<gene>
    <name evidence="9" type="primary">trpF</name>
    <name evidence="11" type="ORF">Q763_11295</name>
</gene>
<evidence type="ECO:0000256" key="6">
    <source>
        <dbReference type="ARBA" id="ARBA00022822"/>
    </source>
</evidence>
<keyword evidence="8 9" id="KW-0413">Isomerase</keyword>
<dbReference type="InterPro" id="IPR001240">
    <property type="entry name" value="PRAI_dom"/>
</dbReference>
<evidence type="ECO:0000313" key="11">
    <source>
        <dbReference type="EMBL" id="KGO80234.1"/>
    </source>
</evidence>
<accession>A0A0A2LK16</accession>
<dbReference type="UniPathway" id="UPA00035">
    <property type="reaction ID" value="UER00042"/>
</dbReference>
<sequence>MKIKVCGLKDPTNVAQVTGLEPDYMGFIFYKESKRYAAPTINEKVMAKIPKNITKVGVFVNETEKNIINLIKKYNLDSVQLHGDESVEMCDKIQKYAPVIKAFGINSSFDFNSCKEYEGVTDLFLFDTSTENYGGSGKPFDHNLLKGYDLETPFLISGGLDLKTATALIETPIHPKCIGIDVNSRFEQPNGMKDITLLKQLFSRV</sequence>
<keyword evidence="6 9" id="KW-0822">Tryptophan biosynthesis</keyword>
<evidence type="ECO:0000256" key="2">
    <source>
        <dbReference type="ARBA" id="ARBA00004664"/>
    </source>
</evidence>
<evidence type="ECO:0000256" key="1">
    <source>
        <dbReference type="ARBA" id="ARBA00001164"/>
    </source>
</evidence>
<dbReference type="EC" id="5.3.1.24" evidence="3 9"/>
<evidence type="ECO:0000259" key="10">
    <source>
        <dbReference type="Pfam" id="PF00697"/>
    </source>
</evidence>
<organism evidence="11 12">
    <name type="scientific">Flavobacterium beibuense F44-8</name>
    <dbReference type="NCBI Taxonomy" id="1406840"/>
    <lineage>
        <taxon>Bacteria</taxon>
        <taxon>Pseudomonadati</taxon>
        <taxon>Bacteroidota</taxon>
        <taxon>Flavobacteriia</taxon>
        <taxon>Flavobacteriales</taxon>
        <taxon>Flavobacteriaceae</taxon>
        <taxon>Flavobacterium</taxon>
    </lineage>
</organism>
<dbReference type="eggNOG" id="COG0135">
    <property type="taxonomic scope" value="Bacteria"/>
</dbReference>
<evidence type="ECO:0000256" key="9">
    <source>
        <dbReference type="HAMAP-Rule" id="MF_00135"/>
    </source>
</evidence>
<dbReference type="SUPFAM" id="SSF51366">
    <property type="entry name" value="Ribulose-phoshate binding barrel"/>
    <property type="match status" value="1"/>
</dbReference>
<reference evidence="11 12" key="1">
    <citation type="submission" date="2013-09" db="EMBL/GenBank/DDBJ databases">
        <authorList>
            <person name="Zeng Z."/>
            <person name="Chen C."/>
        </authorList>
    </citation>
    <scope>NUCLEOTIDE SEQUENCE [LARGE SCALE GENOMIC DNA]</scope>
    <source>
        <strain evidence="11 12">F44-8</strain>
    </source>
</reference>
<dbReference type="PANTHER" id="PTHR42894:SF1">
    <property type="entry name" value="N-(5'-PHOSPHORIBOSYL)ANTHRANILATE ISOMERASE"/>
    <property type="match status" value="1"/>
</dbReference>
<dbReference type="Gene3D" id="3.20.20.70">
    <property type="entry name" value="Aldolase class I"/>
    <property type="match status" value="1"/>
</dbReference>
<dbReference type="STRING" id="1406840.Q763_11295"/>
<keyword evidence="7 9" id="KW-0057">Aromatic amino acid biosynthesis</keyword>
<dbReference type="Proteomes" id="UP000030129">
    <property type="component" value="Unassembled WGS sequence"/>
</dbReference>
<dbReference type="HAMAP" id="MF_00135">
    <property type="entry name" value="PRAI"/>
    <property type="match status" value="1"/>
</dbReference>
<evidence type="ECO:0000256" key="7">
    <source>
        <dbReference type="ARBA" id="ARBA00023141"/>
    </source>
</evidence>
<comment type="catalytic activity">
    <reaction evidence="1 9">
        <text>N-(5-phospho-beta-D-ribosyl)anthranilate = 1-(2-carboxyphenylamino)-1-deoxy-D-ribulose 5-phosphate</text>
        <dbReference type="Rhea" id="RHEA:21540"/>
        <dbReference type="ChEBI" id="CHEBI:18277"/>
        <dbReference type="ChEBI" id="CHEBI:58613"/>
        <dbReference type="EC" id="5.3.1.24"/>
    </reaction>
</comment>
<dbReference type="RefSeq" id="WP_035134210.1">
    <property type="nucleotide sequence ID" value="NZ_JRLV01000011.1"/>
</dbReference>
<keyword evidence="5 9" id="KW-0028">Amino-acid biosynthesis</keyword>
<evidence type="ECO:0000256" key="8">
    <source>
        <dbReference type="ARBA" id="ARBA00023235"/>
    </source>
</evidence>
<dbReference type="EMBL" id="JRLV01000011">
    <property type="protein sequence ID" value="KGO80234.1"/>
    <property type="molecule type" value="Genomic_DNA"/>
</dbReference>
<name>A0A0A2LK16_9FLAO</name>
<dbReference type="AlphaFoldDB" id="A0A0A2LK16"/>
<evidence type="ECO:0000256" key="4">
    <source>
        <dbReference type="ARBA" id="ARBA00022272"/>
    </source>
</evidence>
<comment type="similarity">
    <text evidence="9">Belongs to the TrpF family.</text>
</comment>
<evidence type="ECO:0000256" key="3">
    <source>
        <dbReference type="ARBA" id="ARBA00012572"/>
    </source>
</evidence>
<proteinExistence type="inferred from homology"/>
<protein>
    <recommendedName>
        <fullName evidence="4 9">N-(5'-phosphoribosyl)anthranilate isomerase</fullName>
        <shortName evidence="9">PRAI</shortName>
        <ecNumber evidence="3 9">5.3.1.24</ecNumber>
    </recommendedName>
</protein>
<dbReference type="InterPro" id="IPR044643">
    <property type="entry name" value="TrpF_fam"/>
</dbReference>